<comment type="caution">
    <text evidence="1">The sequence shown here is derived from an EMBL/GenBank/DDBJ whole genome shotgun (WGS) entry which is preliminary data.</text>
</comment>
<gene>
    <name evidence="1" type="ORF">F4820DRAFT_40590</name>
</gene>
<evidence type="ECO:0000313" key="2">
    <source>
        <dbReference type="Proteomes" id="UP001497700"/>
    </source>
</evidence>
<organism evidence="1 2">
    <name type="scientific">Hypoxylon rubiginosum</name>
    <dbReference type="NCBI Taxonomy" id="110542"/>
    <lineage>
        <taxon>Eukaryota</taxon>
        <taxon>Fungi</taxon>
        <taxon>Dikarya</taxon>
        <taxon>Ascomycota</taxon>
        <taxon>Pezizomycotina</taxon>
        <taxon>Sordariomycetes</taxon>
        <taxon>Xylariomycetidae</taxon>
        <taxon>Xylariales</taxon>
        <taxon>Hypoxylaceae</taxon>
        <taxon>Hypoxylon</taxon>
    </lineage>
</organism>
<sequence length="169" mass="18684">MAAELTGTLMLISGDGTEITISRNAARHSQILADLMEDLPETETELPIPLDAVDGASLKIVVEWCEHFAAHQAPQGLKPVGPSKIPQWDAEFLTFEDNDTIFAVTNAANYMNVQPLLDYAIKTIAAALKGKSTEEMREYLGIESDFTPEEEAQIRSETQWAEGPSKNYW</sequence>
<proteinExistence type="predicted"/>
<name>A0ACB9YTC7_9PEZI</name>
<keyword evidence="2" id="KW-1185">Reference proteome</keyword>
<reference evidence="1 2" key="1">
    <citation type="journal article" date="2022" name="New Phytol.">
        <title>Ecological generalism drives hyperdiversity of secondary metabolite gene clusters in xylarialean endophytes.</title>
        <authorList>
            <person name="Franco M.E.E."/>
            <person name="Wisecaver J.H."/>
            <person name="Arnold A.E."/>
            <person name="Ju Y.M."/>
            <person name="Slot J.C."/>
            <person name="Ahrendt S."/>
            <person name="Moore L.P."/>
            <person name="Eastman K.E."/>
            <person name="Scott K."/>
            <person name="Konkel Z."/>
            <person name="Mondo S.J."/>
            <person name="Kuo A."/>
            <person name="Hayes R.D."/>
            <person name="Haridas S."/>
            <person name="Andreopoulos B."/>
            <person name="Riley R."/>
            <person name="LaButti K."/>
            <person name="Pangilinan J."/>
            <person name="Lipzen A."/>
            <person name="Amirebrahimi M."/>
            <person name="Yan J."/>
            <person name="Adam C."/>
            <person name="Keymanesh K."/>
            <person name="Ng V."/>
            <person name="Louie K."/>
            <person name="Northen T."/>
            <person name="Drula E."/>
            <person name="Henrissat B."/>
            <person name="Hsieh H.M."/>
            <person name="Youens-Clark K."/>
            <person name="Lutzoni F."/>
            <person name="Miadlikowska J."/>
            <person name="Eastwood D.C."/>
            <person name="Hamelin R.C."/>
            <person name="Grigoriev I.V."/>
            <person name="U'Ren J.M."/>
        </authorList>
    </citation>
    <scope>NUCLEOTIDE SEQUENCE [LARGE SCALE GENOMIC DNA]</scope>
    <source>
        <strain evidence="1 2">CBS 119005</strain>
    </source>
</reference>
<dbReference type="Proteomes" id="UP001497700">
    <property type="component" value="Unassembled WGS sequence"/>
</dbReference>
<evidence type="ECO:0000313" key="1">
    <source>
        <dbReference type="EMBL" id="KAI4861980.1"/>
    </source>
</evidence>
<dbReference type="EMBL" id="MU393537">
    <property type="protein sequence ID" value="KAI4861980.1"/>
    <property type="molecule type" value="Genomic_DNA"/>
</dbReference>
<protein>
    <submittedName>
        <fullName evidence="1">E3 ubiquitin ligase complex SCF subunit sconC</fullName>
    </submittedName>
</protein>
<accession>A0ACB9YTC7</accession>